<evidence type="ECO:0000313" key="3">
    <source>
        <dbReference type="EMBL" id="UMM39563.1"/>
    </source>
</evidence>
<dbReference type="AlphaFoldDB" id="A0AAE9F730"/>
<organism evidence="3 4">
    <name type="scientific">Caenorhabditis briggsae</name>
    <dbReference type="NCBI Taxonomy" id="6238"/>
    <lineage>
        <taxon>Eukaryota</taxon>
        <taxon>Metazoa</taxon>
        <taxon>Ecdysozoa</taxon>
        <taxon>Nematoda</taxon>
        <taxon>Chromadorea</taxon>
        <taxon>Rhabditida</taxon>
        <taxon>Rhabditina</taxon>
        <taxon>Rhabditomorpha</taxon>
        <taxon>Rhabditoidea</taxon>
        <taxon>Rhabditidae</taxon>
        <taxon>Peloderinae</taxon>
        <taxon>Caenorhabditis</taxon>
    </lineage>
</organism>
<evidence type="ECO:0000256" key="2">
    <source>
        <dbReference type="SAM" id="SignalP"/>
    </source>
</evidence>
<dbReference type="Proteomes" id="UP000829354">
    <property type="component" value="Chromosome X"/>
</dbReference>
<reference evidence="3 4" key="1">
    <citation type="submission" date="2022-04" db="EMBL/GenBank/DDBJ databases">
        <title>Chromosome-level reference genomes for two strains of Caenorhabditis briggsae: an improved platform for comparative genomics.</title>
        <authorList>
            <person name="Stevens L."/>
            <person name="Andersen E."/>
        </authorList>
    </citation>
    <scope>NUCLEOTIDE SEQUENCE [LARGE SCALE GENOMIC DNA]</scope>
    <source>
        <strain evidence="3">VX34</strain>
        <tissue evidence="3">Whole-organism</tissue>
    </source>
</reference>
<keyword evidence="2" id="KW-0732">Signal</keyword>
<sequence length="158" mass="18167">MIRFLAFLLVSCVALTAGGRSSMVDDNTFFGITTTDKPSYTYWDYAECHQLCQVPCTRTVVHFKEQQIDMYNCVQLKVIKTSFIDNLKGGTFKNAIIVVVVVTVFIMLMIACGYYCCCNRREEDERFPGRDEFRHHFRELGPHDERKALNKGTSVIEV</sequence>
<keyword evidence="1" id="KW-0812">Transmembrane</keyword>
<evidence type="ECO:0000313" key="4">
    <source>
        <dbReference type="Proteomes" id="UP000829354"/>
    </source>
</evidence>
<keyword evidence="1" id="KW-0472">Membrane</keyword>
<feature type="chain" id="PRO_5041905670" evidence="2">
    <location>
        <begin position="19"/>
        <end position="158"/>
    </location>
</feature>
<keyword evidence="4" id="KW-1185">Reference proteome</keyword>
<accession>A0AAE9F730</accession>
<feature type="transmembrane region" description="Helical" evidence="1">
    <location>
        <begin position="95"/>
        <end position="117"/>
    </location>
</feature>
<keyword evidence="1" id="KW-1133">Transmembrane helix</keyword>
<protein>
    <submittedName>
        <fullName evidence="3">Uncharacterized protein</fullName>
    </submittedName>
</protein>
<name>A0AAE9F730_CAEBR</name>
<dbReference type="EMBL" id="CP092625">
    <property type="protein sequence ID" value="UMM39563.1"/>
    <property type="molecule type" value="Genomic_DNA"/>
</dbReference>
<evidence type="ECO:0000256" key="1">
    <source>
        <dbReference type="SAM" id="Phobius"/>
    </source>
</evidence>
<proteinExistence type="predicted"/>
<feature type="signal peptide" evidence="2">
    <location>
        <begin position="1"/>
        <end position="18"/>
    </location>
</feature>
<gene>
    <name evidence="3" type="ORF">L5515_016565</name>
</gene>